<dbReference type="GO" id="GO:0005509">
    <property type="term" value="F:calcium ion binding"/>
    <property type="evidence" value="ECO:0007669"/>
    <property type="project" value="InterPro"/>
</dbReference>
<evidence type="ECO:0000256" key="10">
    <source>
        <dbReference type="PIRSR" id="PIRSR601382-1"/>
    </source>
</evidence>
<feature type="active site" evidence="10">
    <location>
        <position position="319"/>
    </location>
</feature>
<dbReference type="PANTHER" id="PTHR45679">
    <property type="entry name" value="ER DEGRADATION-ENHANCING ALPHA-MANNOSIDASE-LIKE PROTEIN 2"/>
    <property type="match status" value="1"/>
</dbReference>
<dbReference type="OrthoDB" id="6486484at2759"/>
<evidence type="ECO:0000313" key="13">
    <source>
        <dbReference type="EMBL" id="KPM11070.1"/>
    </source>
</evidence>
<dbReference type="GO" id="GO:0005975">
    <property type="term" value="P:carbohydrate metabolic process"/>
    <property type="evidence" value="ECO:0007669"/>
    <property type="project" value="InterPro"/>
</dbReference>
<keyword evidence="12" id="KW-0326">Glycosidase</keyword>
<dbReference type="GO" id="GO:0044322">
    <property type="term" value="C:endoplasmic reticulum quality control compartment"/>
    <property type="evidence" value="ECO:0007669"/>
    <property type="project" value="GOC"/>
</dbReference>
<evidence type="ECO:0000256" key="2">
    <source>
        <dbReference type="ARBA" id="ARBA00007658"/>
    </source>
</evidence>
<dbReference type="EMBL" id="JXLN01016366">
    <property type="protein sequence ID" value="KPM11070.1"/>
    <property type="molecule type" value="Genomic_DNA"/>
</dbReference>
<gene>
    <name evidence="13" type="ORF">QR98_0096360</name>
</gene>
<keyword evidence="5" id="KW-0735">Signal-anchor</keyword>
<dbReference type="PRINTS" id="PR00747">
    <property type="entry name" value="GLYHDRLASE47"/>
</dbReference>
<accession>A0A132AKV6</accession>
<evidence type="ECO:0000256" key="1">
    <source>
        <dbReference type="ARBA" id="ARBA00004648"/>
    </source>
</evidence>
<dbReference type="InterPro" id="IPR012341">
    <property type="entry name" value="6hp_glycosidase-like_sf"/>
</dbReference>
<keyword evidence="11" id="KW-0479">Metal-binding</keyword>
<evidence type="ECO:0000256" key="7">
    <source>
        <dbReference type="ARBA" id="ARBA00023136"/>
    </source>
</evidence>
<dbReference type="VEuPathDB" id="VectorBase:SSCA008904"/>
<evidence type="ECO:0000256" key="4">
    <source>
        <dbReference type="ARBA" id="ARBA00022824"/>
    </source>
</evidence>
<dbReference type="SUPFAM" id="SSF48225">
    <property type="entry name" value="Seven-hairpin glycosidases"/>
    <property type="match status" value="1"/>
</dbReference>
<comment type="cofactor">
    <cofactor evidence="11">
        <name>Ca(2+)</name>
        <dbReference type="ChEBI" id="CHEBI:29108"/>
    </cofactor>
</comment>
<feature type="active site" description="Proton donor" evidence="10">
    <location>
        <position position="167"/>
    </location>
</feature>
<dbReference type="Gene3D" id="1.50.10.10">
    <property type="match status" value="1"/>
</dbReference>
<keyword evidence="7" id="KW-0472">Membrane</keyword>
<feature type="binding site" evidence="11">
    <location>
        <position position="528"/>
    </location>
    <ligand>
        <name>Ca(2+)</name>
        <dbReference type="ChEBI" id="CHEBI:29108"/>
    </ligand>
</feature>
<feature type="active site" evidence="10">
    <location>
        <position position="442"/>
    </location>
</feature>
<evidence type="ECO:0000256" key="3">
    <source>
        <dbReference type="ARBA" id="ARBA00022692"/>
    </source>
</evidence>
<dbReference type="Proteomes" id="UP000616769">
    <property type="component" value="Unassembled WGS sequence"/>
</dbReference>
<keyword evidence="11" id="KW-0106">Calcium</keyword>
<evidence type="ECO:0000256" key="11">
    <source>
        <dbReference type="PIRSR" id="PIRSR601382-2"/>
    </source>
</evidence>
<dbReference type="InterPro" id="IPR044674">
    <property type="entry name" value="EDEM1/2/3"/>
</dbReference>
<organism evidence="13 14">
    <name type="scientific">Sarcoptes scabiei</name>
    <name type="common">Itch mite</name>
    <name type="synonym">Acarus scabiei</name>
    <dbReference type="NCBI Taxonomy" id="52283"/>
    <lineage>
        <taxon>Eukaryota</taxon>
        <taxon>Metazoa</taxon>
        <taxon>Ecdysozoa</taxon>
        <taxon>Arthropoda</taxon>
        <taxon>Chelicerata</taxon>
        <taxon>Arachnida</taxon>
        <taxon>Acari</taxon>
        <taxon>Acariformes</taxon>
        <taxon>Sarcoptiformes</taxon>
        <taxon>Astigmata</taxon>
        <taxon>Psoroptidia</taxon>
        <taxon>Sarcoptoidea</taxon>
        <taxon>Sarcoptidae</taxon>
        <taxon>Sarcoptinae</taxon>
        <taxon>Sarcoptes</taxon>
    </lineage>
</organism>
<dbReference type="PANTHER" id="PTHR45679:SF5">
    <property type="entry name" value="ER DEGRADATION-ENHANCING ALPHA-MANNOSIDASE-LIKE PROTEIN 1"/>
    <property type="match status" value="1"/>
</dbReference>
<protein>
    <recommendedName>
        <fullName evidence="12">alpha-1,2-Mannosidase</fullName>
        <ecNumber evidence="12">3.2.1.-</ecNumber>
    </recommendedName>
</protein>
<evidence type="ECO:0000256" key="8">
    <source>
        <dbReference type="ARBA" id="ARBA00023180"/>
    </source>
</evidence>
<evidence type="ECO:0000256" key="12">
    <source>
        <dbReference type="RuleBase" id="RU361193"/>
    </source>
</evidence>
<dbReference type="InterPro" id="IPR036026">
    <property type="entry name" value="Seven-hairpin_glycosidases"/>
</dbReference>
<dbReference type="FunFam" id="1.50.10.10:FF:000016">
    <property type="entry name" value="alpha-1,2-Mannosidase"/>
    <property type="match status" value="1"/>
</dbReference>
<reference evidence="13 14" key="1">
    <citation type="journal article" date="2015" name="Parasit. Vectors">
        <title>Draft genome of the scabies mite.</title>
        <authorList>
            <person name="Rider S.D.Jr."/>
            <person name="Morgan M.S."/>
            <person name="Arlian L.G."/>
        </authorList>
    </citation>
    <scope>NUCLEOTIDE SEQUENCE [LARGE SCALE GENOMIC DNA]</scope>
    <source>
        <strain evidence="13">Arlian Lab</strain>
    </source>
</reference>
<keyword evidence="8" id="KW-0325">Glycoprotein</keyword>
<feature type="active site" description="Proton donor" evidence="10">
    <location>
        <position position="423"/>
    </location>
</feature>
<keyword evidence="6" id="KW-1133">Transmembrane helix</keyword>
<evidence type="ECO:0000313" key="14">
    <source>
        <dbReference type="Proteomes" id="UP000616769"/>
    </source>
</evidence>
<dbReference type="EC" id="3.2.1.-" evidence="12"/>
<evidence type="ECO:0000256" key="9">
    <source>
        <dbReference type="ARBA" id="ARBA00060207"/>
    </source>
</evidence>
<comment type="similarity">
    <text evidence="2 12">Belongs to the glycosyl hydrolase 47 family.</text>
</comment>
<sequence length="613" mass="70920">MFWWYRIRSLSFNDAQWTRIFPIIFIILINDFVVEAIESGQSSSLFNSLFIQKPGHYDKMFWTFSERERLEMLNLTRQMFTFAYDGYMKFAFPADELNPVVCEGRGPDRQDPSNININDVLGNYSLTLIDTLDTLAVMGNYTEFQRAVKLVVENVSFDSDAIVQVFEATIRVLGGLLSAHLLITDNRSFFPNFQIRPSWYKNQLIDLAKDLGQRLLSAFEKSETGLPFPRVHLREGVPNSTLCQWCKTETCPAGAGSLLLEFGILSRLTNDERFEDAAKKSIEALWNLRGSKTGLFGNVIDMKSRKWLGEISGIGAGLDSFYEYLLKSWIFFSYENHLSMFQESYKLIKFYNRKGRKNCNNGSGHHPLYVNVNMHNGEMLNTWIDALSASWPAVQLLAGDVEEAICTHMLFFNIWRRFGLLPERFNWKNSQPELSFYPLRPELAESTYLLYQATKNPFYLHVGKIMLESIEKYARSTCGYATVHDVQEKSLEDRMESFFLSETCKYLYLLFDEDNPLNKHSMNYLFSTEGHIFPLNHILLKDSNSNPINRNSLPNPYTNESILLVSDNIPIQTKPIDIHQQQPICDSIKEERRIFLPLQNDYFAQLSQVISVK</sequence>
<dbReference type="GO" id="GO:0005789">
    <property type="term" value="C:endoplasmic reticulum membrane"/>
    <property type="evidence" value="ECO:0007669"/>
    <property type="project" value="UniProtKB-SubCell"/>
</dbReference>
<dbReference type="AlphaFoldDB" id="A0A132AKV6"/>
<name>A0A132AKV6_SARSC</name>
<dbReference type="GO" id="GO:1904380">
    <property type="term" value="P:endoplasmic reticulum mannose trimming"/>
    <property type="evidence" value="ECO:0007669"/>
    <property type="project" value="InterPro"/>
</dbReference>
<dbReference type="GO" id="GO:0004571">
    <property type="term" value="F:mannosyl-oligosaccharide 1,2-alpha-mannosidase activity"/>
    <property type="evidence" value="ECO:0007669"/>
    <property type="project" value="InterPro"/>
</dbReference>
<evidence type="ECO:0000256" key="5">
    <source>
        <dbReference type="ARBA" id="ARBA00022968"/>
    </source>
</evidence>
<keyword evidence="12" id="KW-0378">Hydrolase</keyword>
<dbReference type="InterPro" id="IPR001382">
    <property type="entry name" value="Glyco_hydro_47"/>
</dbReference>
<comment type="caution">
    <text evidence="13">The sequence shown here is derived from an EMBL/GenBank/DDBJ whole genome shotgun (WGS) entry which is preliminary data.</text>
</comment>
<comment type="function">
    <text evidence="9">Extracts misfolded glycoproteins, but not glycoproteins undergoing productive folding, from the calnexin cycle. It is directly involved in endoplasmic reticulum-associated degradation (ERAD) and targets misfolded glycoproteins for degradation in an N-glycan-independent manner, probably by forming a complex with SEL1L. It has low mannosidase activity, catalyzing mannose trimming from Man8GlcNAc2 to Man7GlcNAc2.</text>
</comment>
<keyword evidence="4" id="KW-0256">Endoplasmic reticulum</keyword>
<keyword evidence="3" id="KW-0812">Transmembrane</keyword>
<dbReference type="Pfam" id="PF01532">
    <property type="entry name" value="Glyco_hydro_47"/>
    <property type="match status" value="1"/>
</dbReference>
<comment type="subcellular location">
    <subcellularLocation>
        <location evidence="1">Endoplasmic reticulum membrane</location>
        <topology evidence="1">Single-pass type II membrane protein</topology>
    </subcellularLocation>
</comment>
<evidence type="ECO:0000256" key="6">
    <source>
        <dbReference type="ARBA" id="ARBA00022989"/>
    </source>
</evidence>
<proteinExistence type="inferred from homology"/>